<keyword evidence="1" id="KW-0812">Transmembrane</keyword>
<comment type="caution">
    <text evidence="2">The sequence shown here is derived from an EMBL/GenBank/DDBJ whole genome shotgun (WGS) entry which is preliminary data.</text>
</comment>
<accession>A0A0V0T864</accession>
<feature type="transmembrane region" description="Helical" evidence="1">
    <location>
        <begin position="6"/>
        <end position="24"/>
    </location>
</feature>
<evidence type="ECO:0000256" key="1">
    <source>
        <dbReference type="SAM" id="Phobius"/>
    </source>
</evidence>
<sequence length="116" mass="13382">LYFKIINLVTVYFHTSGIVLFITMSEFQLFRFTENGISLMMGEKDTLKMTTETIDGKKKVVIKLEMVAEDMSRKKKQINLNFSSKVKIKLICNEENISIRTFTGANEESQDSEARN</sequence>
<name>A0A0V0T864_9BILA</name>
<evidence type="ECO:0000313" key="2">
    <source>
        <dbReference type="EMBL" id="KRX35213.1"/>
    </source>
</evidence>
<evidence type="ECO:0000313" key="3">
    <source>
        <dbReference type="Proteomes" id="UP000055048"/>
    </source>
</evidence>
<proteinExistence type="predicted"/>
<gene>
    <name evidence="2" type="ORF">T05_3419</name>
</gene>
<reference evidence="2 3" key="1">
    <citation type="submission" date="2015-01" db="EMBL/GenBank/DDBJ databases">
        <title>Evolution of Trichinella species and genotypes.</title>
        <authorList>
            <person name="Korhonen P.K."/>
            <person name="Edoardo P."/>
            <person name="Giuseppe L.R."/>
            <person name="Gasser R.B."/>
        </authorList>
    </citation>
    <scope>NUCLEOTIDE SEQUENCE [LARGE SCALE GENOMIC DNA]</scope>
    <source>
        <strain evidence="2">ISS417</strain>
    </source>
</reference>
<feature type="non-terminal residue" evidence="2">
    <location>
        <position position="1"/>
    </location>
</feature>
<dbReference type="STRING" id="144512.A0A0V0T864"/>
<keyword evidence="1" id="KW-0472">Membrane</keyword>
<dbReference type="Proteomes" id="UP000055048">
    <property type="component" value="Unassembled WGS sequence"/>
</dbReference>
<keyword evidence="1" id="KW-1133">Transmembrane helix</keyword>
<dbReference type="EMBL" id="JYDJ01000462">
    <property type="protein sequence ID" value="KRX35213.1"/>
    <property type="molecule type" value="Genomic_DNA"/>
</dbReference>
<organism evidence="2 3">
    <name type="scientific">Trichinella murrelli</name>
    <dbReference type="NCBI Taxonomy" id="144512"/>
    <lineage>
        <taxon>Eukaryota</taxon>
        <taxon>Metazoa</taxon>
        <taxon>Ecdysozoa</taxon>
        <taxon>Nematoda</taxon>
        <taxon>Enoplea</taxon>
        <taxon>Dorylaimia</taxon>
        <taxon>Trichinellida</taxon>
        <taxon>Trichinellidae</taxon>
        <taxon>Trichinella</taxon>
    </lineage>
</organism>
<dbReference type="AlphaFoldDB" id="A0A0V0T864"/>
<dbReference type="OrthoDB" id="5920093at2759"/>
<protein>
    <submittedName>
        <fullName evidence="2">Uncharacterized protein</fullName>
    </submittedName>
</protein>
<keyword evidence="3" id="KW-1185">Reference proteome</keyword>